<reference evidence="6 7" key="1">
    <citation type="submission" date="2019-10" db="EMBL/GenBank/DDBJ databases">
        <title>Draft whole-genome sequence of the purple nonsulfur photosynthetic bacterium Roseospira navarrensis DSM 15114.</title>
        <authorList>
            <person name="Kyndt J.A."/>
            <person name="Meyer T.E."/>
        </authorList>
    </citation>
    <scope>NUCLEOTIDE SEQUENCE [LARGE SCALE GENOMIC DNA]</scope>
    <source>
        <strain evidence="6 7">DSM 15114</strain>
    </source>
</reference>
<dbReference type="Proteomes" id="UP000434582">
    <property type="component" value="Unassembled WGS sequence"/>
</dbReference>
<dbReference type="GO" id="GO:0005524">
    <property type="term" value="F:ATP binding"/>
    <property type="evidence" value="ECO:0007669"/>
    <property type="project" value="UniProtKB-KW"/>
</dbReference>
<comment type="caution">
    <text evidence="6">The sequence shown here is derived from an EMBL/GenBank/DDBJ whole genome shotgun (WGS) entry which is preliminary data.</text>
</comment>
<dbReference type="InterPro" id="IPR002698">
    <property type="entry name" value="FTHF_cligase"/>
</dbReference>
<keyword evidence="4" id="KW-0460">Magnesium</keyword>
<accession>A0A7X1ZF76</accession>
<dbReference type="Pfam" id="PF01812">
    <property type="entry name" value="5-FTHF_cyc-lig"/>
    <property type="match status" value="1"/>
</dbReference>
<name>A0A7X1ZF76_9PROT</name>
<keyword evidence="3 4" id="KW-0067">ATP-binding</keyword>
<keyword evidence="6" id="KW-0436">Ligase</keyword>
<evidence type="ECO:0000256" key="1">
    <source>
        <dbReference type="ARBA" id="ARBA00010638"/>
    </source>
</evidence>
<evidence type="ECO:0000313" key="6">
    <source>
        <dbReference type="EMBL" id="MQX37391.1"/>
    </source>
</evidence>
<comment type="cofactor">
    <cofactor evidence="4">
        <name>Mg(2+)</name>
        <dbReference type="ChEBI" id="CHEBI:18420"/>
    </cofactor>
</comment>
<dbReference type="SUPFAM" id="SSF100950">
    <property type="entry name" value="NagB/RpiA/CoA transferase-like"/>
    <property type="match status" value="1"/>
</dbReference>
<comment type="catalytic activity">
    <reaction evidence="4">
        <text>(6S)-5-formyl-5,6,7,8-tetrahydrofolate + ATP = (6R)-5,10-methenyltetrahydrofolate + ADP + phosphate</text>
        <dbReference type="Rhea" id="RHEA:10488"/>
        <dbReference type="ChEBI" id="CHEBI:30616"/>
        <dbReference type="ChEBI" id="CHEBI:43474"/>
        <dbReference type="ChEBI" id="CHEBI:57455"/>
        <dbReference type="ChEBI" id="CHEBI:57457"/>
        <dbReference type="ChEBI" id="CHEBI:456216"/>
        <dbReference type="EC" id="6.3.3.2"/>
    </reaction>
</comment>
<dbReference type="GO" id="GO:0035999">
    <property type="term" value="P:tetrahydrofolate interconversion"/>
    <property type="evidence" value="ECO:0007669"/>
    <property type="project" value="TreeGrafter"/>
</dbReference>
<dbReference type="GO" id="GO:0009396">
    <property type="term" value="P:folic acid-containing compound biosynthetic process"/>
    <property type="evidence" value="ECO:0007669"/>
    <property type="project" value="TreeGrafter"/>
</dbReference>
<keyword evidence="2 4" id="KW-0547">Nucleotide-binding</keyword>
<dbReference type="EMBL" id="WIVE01000041">
    <property type="protein sequence ID" value="MQX37391.1"/>
    <property type="molecule type" value="Genomic_DNA"/>
</dbReference>
<dbReference type="PANTHER" id="PTHR23407:SF1">
    <property type="entry name" value="5-FORMYLTETRAHYDROFOLATE CYCLO-LIGASE"/>
    <property type="match status" value="1"/>
</dbReference>
<dbReference type="InterPro" id="IPR024185">
    <property type="entry name" value="FTHF_cligase-like_sf"/>
</dbReference>
<dbReference type="AlphaFoldDB" id="A0A7X1ZF76"/>
<sequence>MWRSHRQRPGWLRASDQGPTGGPLTVPPPAHAAVPADTATPDLAARKATLRAHLLTARANIGPARAEQAGRAARDHALSDVAPPPGAVVAGFWPMRGELDPRPLLAALAARGHPVALPVTPPKSAPPVLVFRLWDGDPDALVDGPFKTRQPPESAPRVEPAWLLVPLVGFDRRGVRLGYGGGFYDRHLAGPGAGATALGYAYACQEAPLASGGVPVEPHDIPLAAIVTEAGTIHPEAR</sequence>
<comment type="similarity">
    <text evidence="1 4">Belongs to the 5-formyltetrahydrofolate cyclo-ligase family.</text>
</comment>
<dbReference type="NCBIfam" id="TIGR02727">
    <property type="entry name" value="MTHFS_bact"/>
    <property type="match status" value="1"/>
</dbReference>
<dbReference type="GO" id="GO:0030272">
    <property type="term" value="F:5-formyltetrahydrofolate cyclo-ligase activity"/>
    <property type="evidence" value="ECO:0007669"/>
    <property type="project" value="UniProtKB-EC"/>
</dbReference>
<proteinExistence type="inferred from homology"/>
<dbReference type="GO" id="GO:0046872">
    <property type="term" value="F:metal ion binding"/>
    <property type="evidence" value="ECO:0007669"/>
    <property type="project" value="UniProtKB-KW"/>
</dbReference>
<evidence type="ECO:0000313" key="7">
    <source>
        <dbReference type="Proteomes" id="UP000434582"/>
    </source>
</evidence>
<dbReference type="EC" id="6.3.3.2" evidence="4"/>
<dbReference type="Gene3D" id="3.40.50.10420">
    <property type="entry name" value="NagB/RpiA/CoA transferase-like"/>
    <property type="match status" value="1"/>
</dbReference>
<gene>
    <name evidence="6" type="ORF">GHC57_12765</name>
</gene>
<evidence type="ECO:0000256" key="4">
    <source>
        <dbReference type="RuleBase" id="RU361279"/>
    </source>
</evidence>
<keyword evidence="7" id="KW-1185">Reference proteome</keyword>
<protein>
    <recommendedName>
        <fullName evidence="4">5-formyltetrahydrofolate cyclo-ligase</fullName>
        <ecNumber evidence="4">6.3.3.2</ecNumber>
    </recommendedName>
</protein>
<dbReference type="OrthoDB" id="9801938at2"/>
<dbReference type="InterPro" id="IPR037171">
    <property type="entry name" value="NagB/RpiA_transferase-like"/>
</dbReference>
<evidence type="ECO:0000256" key="3">
    <source>
        <dbReference type="ARBA" id="ARBA00022840"/>
    </source>
</evidence>
<evidence type="ECO:0000256" key="5">
    <source>
        <dbReference type="SAM" id="MobiDB-lite"/>
    </source>
</evidence>
<keyword evidence="4" id="KW-0479">Metal-binding</keyword>
<organism evidence="6 7">
    <name type="scientific">Roseospira navarrensis</name>
    <dbReference type="NCBI Taxonomy" id="140058"/>
    <lineage>
        <taxon>Bacteria</taxon>
        <taxon>Pseudomonadati</taxon>
        <taxon>Pseudomonadota</taxon>
        <taxon>Alphaproteobacteria</taxon>
        <taxon>Rhodospirillales</taxon>
        <taxon>Rhodospirillaceae</taxon>
        <taxon>Roseospira</taxon>
    </lineage>
</organism>
<evidence type="ECO:0000256" key="2">
    <source>
        <dbReference type="ARBA" id="ARBA00022741"/>
    </source>
</evidence>
<dbReference type="PANTHER" id="PTHR23407">
    <property type="entry name" value="ATPASE INHIBITOR/5-FORMYLTETRAHYDROFOLATE CYCLO-LIGASE"/>
    <property type="match status" value="1"/>
</dbReference>
<feature type="region of interest" description="Disordered" evidence="5">
    <location>
        <begin position="1"/>
        <end position="36"/>
    </location>
</feature>